<keyword evidence="2" id="KW-1185">Reference proteome</keyword>
<comment type="caution">
    <text evidence="1">The sequence shown here is derived from an EMBL/GenBank/DDBJ whole genome shotgun (WGS) entry which is preliminary data.</text>
</comment>
<accession>A0ABP3Y1D7</accession>
<name>A0ABP3Y1D7_9FLAO</name>
<protein>
    <recommendedName>
        <fullName evidence="3">Translation initiation factor 1</fullName>
    </recommendedName>
</protein>
<sequence>MTTKEFNKLSINQRLHLLKKEGEFIGSRLSLGHRVHLFSCRGHFLEMWILIGIDQIRWIEIQTNSSILNLYIEKIDLRKSLDT</sequence>
<gene>
    <name evidence="1" type="ORF">GCM10009118_18200</name>
</gene>
<dbReference type="Proteomes" id="UP001501126">
    <property type="component" value="Unassembled WGS sequence"/>
</dbReference>
<proteinExistence type="predicted"/>
<evidence type="ECO:0000313" key="2">
    <source>
        <dbReference type="Proteomes" id="UP001501126"/>
    </source>
</evidence>
<dbReference type="RefSeq" id="WP_343786863.1">
    <property type="nucleotide sequence ID" value="NZ_BAAAFH010000011.1"/>
</dbReference>
<dbReference type="EMBL" id="BAAAFH010000011">
    <property type="protein sequence ID" value="GAA0875411.1"/>
    <property type="molecule type" value="Genomic_DNA"/>
</dbReference>
<reference evidence="2" key="1">
    <citation type="journal article" date="2019" name="Int. J. Syst. Evol. Microbiol.">
        <title>The Global Catalogue of Microorganisms (GCM) 10K type strain sequencing project: providing services to taxonomists for standard genome sequencing and annotation.</title>
        <authorList>
            <consortium name="The Broad Institute Genomics Platform"/>
            <consortium name="The Broad Institute Genome Sequencing Center for Infectious Disease"/>
            <person name="Wu L."/>
            <person name="Ma J."/>
        </authorList>
    </citation>
    <scope>NUCLEOTIDE SEQUENCE [LARGE SCALE GENOMIC DNA]</scope>
    <source>
        <strain evidence="2">JCM 16083</strain>
    </source>
</reference>
<organism evidence="1 2">
    <name type="scientific">Wandonia haliotis</name>
    <dbReference type="NCBI Taxonomy" id="574963"/>
    <lineage>
        <taxon>Bacteria</taxon>
        <taxon>Pseudomonadati</taxon>
        <taxon>Bacteroidota</taxon>
        <taxon>Flavobacteriia</taxon>
        <taxon>Flavobacteriales</taxon>
        <taxon>Crocinitomicaceae</taxon>
        <taxon>Wandonia</taxon>
    </lineage>
</organism>
<evidence type="ECO:0008006" key="3">
    <source>
        <dbReference type="Google" id="ProtNLM"/>
    </source>
</evidence>
<evidence type="ECO:0000313" key="1">
    <source>
        <dbReference type="EMBL" id="GAA0875411.1"/>
    </source>
</evidence>